<dbReference type="Proteomes" id="UP000585836">
    <property type="component" value="Unassembled WGS sequence"/>
</dbReference>
<accession>A0A7W9PSI9</accession>
<evidence type="ECO:0000313" key="2">
    <source>
        <dbReference type="Proteomes" id="UP000585836"/>
    </source>
</evidence>
<organism evidence="1 2">
    <name type="scientific">Streptomyces echinatus</name>
    <dbReference type="NCBI Taxonomy" id="67293"/>
    <lineage>
        <taxon>Bacteria</taxon>
        <taxon>Bacillati</taxon>
        <taxon>Actinomycetota</taxon>
        <taxon>Actinomycetes</taxon>
        <taxon>Kitasatosporales</taxon>
        <taxon>Streptomycetaceae</taxon>
        <taxon>Streptomyces</taxon>
    </lineage>
</organism>
<evidence type="ECO:0000313" key="1">
    <source>
        <dbReference type="EMBL" id="MBB5926904.1"/>
    </source>
</evidence>
<proteinExistence type="predicted"/>
<dbReference type="RefSeq" id="WP_184963905.1">
    <property type="nucleotide sequence ID" value="NZ_BAAAWF010000008.1"/>
</dbReference>
<keyword evidence="2" id="KW-1185">Reference proteome</keyword>
<name>A0A7W9PSI9_9ACTN</name>
<reference evidence="1 2" key="1">
    <citation type="submission" date="2020-08" db="EMBL/GenBank/DDBJ databases">
        <title>Genomic Encyclopedia of Type Strains, Phase III (KMG-III): the genomes of soil and plant-associated and newly described type strains.</title>
        <authorList>
            <person name="Whitman W."/>
        </authorList>
    </citation>
    <scope>NUCLEOTIDE SEQUENCE [LARGE SCALE GENOMIC DNA]</scope>
    <source>
        <strain evidence="1 2">CECT 3313</strain>
    </source>
</reference>
<dbReference type="AlphaFoldDB" id="A0A7W9PSI9"/>
<comment type="caution">
    <text evidence="1">The sequence shown here is derived from an EMBL/GenBank/DDBJ whole genome shotgun (WGS) entry which is preliminary data.</text>
</comment>
<sequence>MTPTTVEATPDALVAALRMPVWNTLAARAEGIRRALPPRPGTARERLAWLRSLDPEQARHAALLDHLDALCGHISGRRPALGYAADDSLPDAALQEAEGFNRQLTALIAAYRAVRQSA</sequence>
<dbReference type="EMBL" id="JACHJK010000003">
    <property type="protein sequence ID" value="MBB5926904.1"/>
    <property type="molecule type" value="Genomic_DNA"/>
</dbReference>
<gene>
    <name evidence="1" type="ORF">FHS34_002360</name>
</gene>
<protein>
    <submittedName>
        <fullName evidence="1">Uncharacterized protein</fullName>
    </submittedName>
</protein>